<accession>A0A6A5K319</accession>
<gene>
    <name evidence="1" type="ORF">BDW02DRAFT_601042</name>
</gene>
<sequence length="230" mass="26645">MNPGNHHAVQMGDIVEERWNLESGRIDEGTFTLDQLLARRQFQQLLHDPDPNPIFTRLGERRLKNVDPEELIRILDCFNRLFFPGAVMDFEFRWLSNPNTLGNSIRSLTPNGGRLIVKIGLNDYHHSYPLEYLPLNQRAMSRLNTLLHEVVHAYFQAYSCRQCQASLSAVEDTKGHGRAWQRVAALVERAASCVLGLPFKTNGFKAIWVHWSDLKYWPTREELEDWNMDG</sequence>
<evidence type="ECO:0008006" key="3">
    <source>
        <dbReference type="Google" id="ProtNLM"/>
    </source>
</evidence>
<protein>
    <recommendedName>
        <fullName evidence="3">SprT-like domain-containing protein</fullName>
    </recommendedName>
</protein>
<evidence type="ECO:0000313" key="2">
    <source>
        <dbReference type="Proteomes" id="UP000800040"/>
    </source>
</evidence>
<dbReference type="EMBL" id="ML975371">
    <property type="protein sequence ID" value="KAF1831181.1"/>
    <property type="molecule type" value="Genomic_DNA"/>
</dbReference>
<dbReference type="OrthoDB" id="3660832at2759"/>
<proteinExistence type="predicted"/>
<reference evidence="1" key="1">
    <citation type="submission" date="2020-01" db="EMBL/GenBank/DDBJ databases">
        <authorList>
            <consortium name="DOE Joint Genome Institute"/>
            <person name="Haridas S."/>
            <person name="Albert R."/>
            <person name="Binder M."/>
            <person name="Bloem J."/>
            <person name="Labutti K."/>
            <person name="Salamov A."/>
            <person name="Andreopoulos B."/>
            <person name="Baker S.E."/>
            <person name="Barry K."/>
            <person name="Bills G."/>
            <person name="Bluhm B.H."/>
            <person name="Cannon C."/>
            <person name="Castanera R."/>
            <person name="Culley D.E."/>
            <person name="Daum C."/>
            <person name="Ezra D."/>
            <person name="Gonzalez J.B."/>
            <person name="Henrissat B."/>
            <person name="Kuo A."/>
            <person name="Liang C."/>
            <person name="Lipzen A."/>
            <person name="Lutzoni F."/>
            <person name="Magnuson J."/>
            <person name="Mondo S."/>
            <person name="Nolan M."/>
            <person name="Ohm R."/>
            <person name="Pangilinan J."/>
            <person name="Park H.-J."/>
            <person name="Ramirez L."/>
            <person name="Alfaro M."/>
            <person name="Sun H."/>
            <person name="Tritt A."/>
            <person name="Yoshinaga Y."/>
            <person name="Zwiers L.-H."/>
            <person name="Turgeon B.G."/>
            <person name="Goodwin S.B."/>
            <person name="Spatafora J.W."/>
            <person name="Crous P.W."/>
            <person name="Grigoriev I.V."/>
        </authorList>
    </citation>
    <scope>NUCLEOTIDE SEQUENCE</scope>
    <source>
        <strain evidence="1">P77</strain>
    </source>
</reference>
<evidence type="ECO:0000313" key="1">
    <source>
        <dbReference type="EMBL" id="KAF1831181.1"/>
    </source>
</evidence>
<dbReference type="AlphaFoldDB" id="A0A6A5K319"/>
<dbReference type="Proteomes" id="UP000800040">
    <property type="component" value="Unassembled WGS sequence"/>
</dbReference>
<name>A0A6A5K319_9PLEO</name>
<organism evidence="1 2">
    <name type="scientific">Decorospora gaudefroyi</name>
    <dbReference type="NCBI Taxonomy" id="184978"/>
    <lineage>
        <taxon>Eukaryota</taxon>
        <taxon>Fungi</taxon>
        <taxon>Dikarya</taxon>
        <taxon>Ascomycota</taxon>
        <taxon>Pezizomycotina</taxon>
        <taxon>Dothideomycetes</taxon>
        <taxon>Pleosporomycetidae</taxon>
        <taxon>Pleosporales</taxon>
        <taxon>Pleosporineae</taxon>
        <taxon>Pleosporaceae</taxon>
        <taxon>Decorospora</taxon>
    </lineage>
</organism>
<keyword evidence="2" id="KW-1185">Reference proteome</keyword>